<dbReference type="Proteomes" id="UP000791080">
    <property type="component" value="Unassembled WGS sequence"/>
</dbReference>
<evidence type="ECO:0000313" key="3">
    <source>
        <dbReference type="Proteomes" id="UP000791080"/>
    </source>
</evidence>
<protein>
    <submittedName>
        <fullName evidence="2">Uncharacterized protein</fullName>
    </submittedName>
</protein>
<organism evidence="2 3">
    <name type="scientific">Actinoalloteichus caeruleus DSM 43889</name>
    <dbReference type="NCBI Taxonomy" id="1120930"/>
    <lineage>
        <taxon>Bacteria</taxon>
        <taxon>Bacillati</taxon>
        <taxon>Actinomycetota</taxon>
        <taxon>Actinomycetes</taxon>
        <taxon>Pseudonocardiales</taxon>
        <taxon>Pseudonocardiaceae</taxon>
        <taxon>Actinoalloteichus</taxon>
        <taxon>Actinoalloteichus cyanogriseus</taxon>
    </lineage>
</organism>
<gene>
    <name evidence="2" type="ORF">G443_002328</name>
</gene>
<name>A0ABT1JHW3_ACTCY</name>
<accession>A0ABT1JHW3</accession>
<feature type="region of interest" description="Disordered" evidence="1">
    <location>
        <begin position="278"/>
        <end position="314"/>
    </location>
</feature>
<dbReference type="EMBL" id="AUBJ02000001">
    <property type="protein sequence ID" value="MCP2332058.1"/>
    <property type="molecule type" value="Genomic_DNA"/>
</dbReference>
<comment type="caution">
    <text evidence="2">The sequence shown here is derived from an EMBL/GenBank/DDBJ whole genome shotgun (WGS) entry which is preliminary data.</text>
</comment>
<sequence>MTGRPAARAPNAQPPLREVVRRLEPPVRDLVPPEVDRLPDVLLVDVDVLRVVPDEPERPLPLFVEDERGWGTLDRVPVLVLRPVVDVVDRLEPLVLVVPVRPVVCRLVVDFVAVERPVLVRPGPVLPVPVVFVGVVPPRPRPVVVVVVVVALAAGTLGSFRCPPTTSRKLVPGRNAGTLVRFTRTASPVRGLRAVRAALARFSKTPKPEMLTFSPFCTRRTMRSRTPSTAAVAVLRSPIRSASASMSSALFIFSPSPETNTAPSAMRRFCACQDRHLRHGKPRSRGSPFCDRGKPRSSGRELALAAGSSASPRP</sequence>
<proteinExistence type="predicted"/>
<keyword evidence="3" id="KW-1185">Reference proteome</keyword>
<reference evidence="2 3" key="1">
    <citation type="submission" date="2022-06" db="EMBL/GenBank/DDBJ databases">
        <title>Genomic Encyclopedia of Type Strains, Phase I: the one thousand microbial genomes (KMG-I) project.</title>
        <authorList>
            <person name="Kyrpides N."/>
        </authorList>
    </citation>
    <scope>NUCLEOTIDE SEQUENCE [LARGE SCALE GENOMIC DNA]</scope>
    <source>
        <strain evidence="2 3">DSM 43889</strain>
    </source>
</reference>
<evidence type="ECO:0000256" key="1">
    <source>
        <dbReference type="SAM" id="MobiDB-lite"/>
    </source>
</evidence>
<evidence type="ECO:0000313" key="2">
    <source>
        <dbReference type="EMBL" id="MCP2332058.1"/>
    </source>
</evidence>